<proteinExistence type="predicted"/>
<gene>
    <name evidence="1" type="ORF">GV827_22610</name>
</gene>
<dbReference type="EMBL" id="JAABNT010000045">
    <property type="protein sequence ID" value="NEK25162.1"/>
    <property type="molecule type" value="Genomic_DNA"/>
</dbReference>
<evidence type="ECO:0000313" key="2">
    <source>
        <dbReference type="Proteomes" id="UP000468591"/>
    </source>
</evidence>
<comment type="caution">
    <text evidence="1">The sequence shown here is derived from an EMBL/GenBank/DDBJ whole genome shotgun (WGS) entry which is preliminary data.</text>
</comment>
<dbReference type="RefSeq" id="WP_164356511.1">
    <property type="nucleotide sequence ID" value="NZ_JAABNT010000045.1"/>
</dbReference>
<evidence type="ECO:0008006" key="3">
    <source>
        <dbReference type="Google" id="ProtNLM"/>
    </source>
</evidence>
<organism evidence="1 2">
    <name type="scientific">Sulfitobacter sediminilitoris</name>
    <dbReference type="NCBI Taxonomy" id="2698830"/>
    <lineage>
        <taxon>Bacteria</taxon>
        <taxon>Pseudomonadati</taxon>
        <taxon>Pseudomonadota</taxon>
        <taxon>Alphaproteobacteria</taxon>
        <taxon>Rhodobacterales</taxon>
        <taxon>Roseobacteraceae</taxon>
        <taxon>Sulfitobacter</taxon>
    </lineage>
</organism>
<dbReference type="Proteomes" id="UP000468591">
    <property type="component" value="Unassembled WGS sequence"/>
</dbReference>
<sequence>MDDPFNLQEDDVVVIKAFDEWPEHLFQVWEVYDDCITGYSLSGPLEGVYGEPAFDLILRVHSRANG</sequence>
<dbReference type="AlphaFoldDB" id="A0A6P0CG89"/>
<keyword evidence="2" id="KW-1185">Reference proteome</keyword>
<accession>A0A6P0CG89</accession>
<name>A0A6P0CG89_9RHOB</name>
<protein>
    <recommendedName>
        <fullName evidence="3">DUF2314 domain-containing protein</fullName>
    </recommendedName>
</protein>
<evidence type="ECO:0000313" key="1">
    <source>
        <dbReference type="EMBL" id="NEK25162.1"/>
    </source>
</evidence>
<reference evidence="1 2" key="1">
    <citation type="submission" date="2020-01" db="EMBL/GenBank/DDBJ databases">
        <title>Sulfitobacter sediminilitoris sp. nov., isolated from a tidal flat.</title>
        <authorList>
            <person name="Park S."/>
            <person name="Yoon J.-H."/>
        </authorList>
    </citation>
    <scope>NUCLEOTIDE SEQUENCE [LARGE SCALE GENOMIC DNA]</scope>
    <source>
        <strain evidence="1 2">JBTF-M27</strain>
    </source>
</reference>